<sequence length="62" mass="6782">MKKDPSFALQLPLKVLVTEVDGKVQVVFNTTESLIENTGIDYSDVENTLAGAQKLITKTVTE</sequence>
<gene>
    <name evidence="2" type="ORF">A1232T_01004</name>
</gene>
<evidence type="ECO:0000259" key="1">
    <source>
        <dbReference type="Pfam" id="PF03625"/>
    </source>
</evidence>
<protein>
    <recommendedName>
        <fullName evidence="1">DUF302 domain-containing protein</fullName>
    </recommendedName>
</protein>
<proteinExistence type="predicted"/>
<dbReference type="STRING" id="1945521.A1232T_01004"/>
<dbReference type="InterPro" id="IPR005180">
    <property type="entry name" value="DUF302"/>
</dbReference>
<evidence type="ECO:0000313" key="2">
    <source>
        <dbReference type="EMBL" id="SJM70523.1"/>
    </source>
</evidence>
<accession>A0A1R4GR33</accession>
<dbReference type="AlphaFoldDB" id="A0A1R4GR33"/>
<name>A0A1R4GR33_9GAMM</name>
<reference evidence="2 3" key="1">
    <citation type="submission" date="2017-02" db="EMBL/GenBank/DDBJ databases">
        <authorList>
            <person name="Peterson S.W."/>
        </authorList>
    </citation>
    <scope>NUCLEOTIDE SEQUENCE [LARGE SCALE GENOMIC DNA]</scope>
    <source>
        <strain evidence="2">Psychrobacter_piechaudii</strain>
    </source>
</reference>
<dbReference type="Proteomes" id="UP000188357">
    <property type="component" value="Unassembled WGS sequence"/>
</dbReference>
<feature type="domain" description="DUF302" evidence="1">
    <location>
        <begin position="1"/>
        <end position="29"/>
    </location>
</feature>
<dbReference type="Pfam" id="PF03625">
    <property type="entry name" value="DUF302"/>
    <property type="match status" value="1"/>
</dbReference>
<dbReference type="RefSeq" id="WP_244156552.1">
    <property type="nucleotide sequence ID" value="NZ_FUGE01000113.1"/>
</dbReference>
<dbReference type="Gene3D" id="3.30.310.70">
    <property type="entry name" value="TT1751-like domain"/>
    <property type="match status" value="1"/>
</dbReference>
<dbReference type="InterPro" id="IPR035923">
    <property type="entry name" value="TT1751-like_sf"/>
</dbReference>
<dbReference type="EMBL" id="FUGE01000113">
    <property type="protein sequence ID" value="SJM70523.1"/>
    <property type="molecule type" value="Genomic_DNA"/>
</dbReference>
<organism evidence="2 3">
    <name type="scientific">Psychrobacter piechaudii</name>
    <dbReference type="NCBI Taxonomy" id="1945521"/>
    <lineage>
        <taxon>Bacteria</taxon>
        <taxon>Pseudomonadati</taxon>
        <taxon>Pseudomonadota</taxon>
        <taxon>Gammaproteobacteria</taxon>
        <taxon>Moraxellales</taxon>
        <taxon>Moraxellaceae</taxon>
        <taxon>Psychrobacter</taxon>
    </lineage>
</organism>
<keyword evidence="3" id="KW-1185">Reference proteome</keyword>
<dbReference type="SUPFAM" id="SSF103247">
    <property type="entry name" value="TT1751-like"/>
    <property type="match status" value="1"/>
</dbReference>
<evidence type="ECO:0000313" key="3">
    <source>
        <dbReference type="Proteomes" id="UP000188357"/>
    </source>
</evidence>